<feature type="compositionally biased region" description="Basic and acidic residues" evidence="1">
    <location>
        <begin position="472"/>
        <end position="482"/>
    </location>
</feature>
<comment type="caution">
    <text evidence="2">The sequence shown here is derived from an EMBL/GenBank/DDBJ whole genome shotgun (WGS) entry which is preliminary data.</text>
</comment>
<evidence type="ECO:0000313" key="2">
    <source>
        <dbReference type="EMBL" id="KAJ8866787.1"/>
    </source>
</evidence>
<feature type="region of interest" description="Disordered" evidence="1">
    <location>
        <begin position="1"/>
        <end position="104"/>
    </location>
</feature>
<feature type="compositionally biased region" description="Basic and acidic residues" evidence="1">
    <location>
        <begin position="378"/>
        <end position="390"/>
    </location>
</feature>
<gene>
    <name evidence="2" type="ORF">PR048_032648</name>
</gene>
<feature type="compositionally biased region" description="Basic and acidic residues" evidence="1">
    <location>
        <begin position="164"/>
        <end position="173"/>
    </location>
</feature>
<keyword evidence="3" id="KW-1185">Reference proteome</keyword>
<evidence type="ECO:0000313" key="3">
    <source>
        <dbReference type="Proteomes" id="UP001159363"/>
    </source>
</evidence>
<proteinExistence type="predicted"/>
<feature type="region of interest" description="Disordered" evidence="1">
    <location>
        <begin position="459"/>
        <end position="482"/>
    </location>
</feature>
<reference evidence="2 3" key="1">
    <citation type="submission" date="2023-02" db="EMBL/GenBank/DDBJ databases">
        <title>LHISI_Scaffold_Assembly.</title>
        <authorList>
            <person name="Stuart O.P."/>
            <person name="Cleave R."/>
            <person name="Magrath M.J.L."/>
            <person name="Mikheyev A.S."/>
        </authorList>
    </citation>
    <scope>NUCLEOTIDE SEQUENCE [LARGE SCALE GENOMIC DNA]</scope>
    <source>
        <strain evidence="2">Daus_M_001</strain>
        <tissue evidence="2">Leg muscle</tissue>
    </source>
</reference>
<organism evidence="2 3">
    <name type="scientific">Dryococelus australis</name>
    <dbReference type="NCBI Taxonomy" id="614101"/>
    <lineage>
        <taxon>Eukaryota</taxon>
        <taxon>Metazoa</taxon>
        <taxon>Ecdysozoa</taxon>
        <taxon>Arthropoda</taxon>
        <taxon>Hexapoda</taxon>
        <taxon>Insecta</taxon>
        <taxon>Pterygota</taxon>
        <taxon>Neoptera</taxon>
        <taxon>Polyneoptera</taxon>
        <taxon>Phasmatodea</taxon>
        <taxon>Verophasmatodea</taxon>
        <taxon>Anareolatae</taxon>
        <taxon>Phasmatidae</taxon>
        <taxon>Eurycanthinae</taxon>
        <taxon>Dryococelus</taxon>
    </lineage>
</organism>
<protein>
    <submittedName>
        <fullName evidence="2">Uncharacterized protein</fullName>
    </submittedName>
</protein>
<dbReference type="Proteomes" id="UP001159363">
    <property type="component" value="Chromosome 15"/>
</dbReference>
<accession>A0ABQ9G5S5</accession>
<sequence length="482" mass="52887">MSVGNVDYSATLSERRRARRETGSAGSDQWEETLRLQASEHAFPQLNPDQGAAAHGSDITRSIPGRRSGKPAHDVNRGGRSRSPRSEGRWGVPRQVDGEGDGMNAPAGCVHPGFGPRWRLRGVGGGGDGGRFPDPELHDGTRRVPRDVVTTHWLSRITICGPEVEPHHTEGRHTPPARDFAQRPGPSRRLSGLDGSCCPHLAGVEGVLGQGISLSPFHLPNLIAPSPPYPFTQIPSQFAANYSPPTKEKRVRFPAGSLQGFSHVEWRRTVLLVCEFSRGDPFPPAFAFQRCSIITSLHPHRLSRPRPTEYVGEFERCLAGEVFSADIGVIWRDRIDEMKWRGKQEIHGENPWSPATSASFPHMRKSDLVSVDGKAAKNEICRSGDQEGGSKRRGRGLHLEQPRGRGGVVDRLLASHQGEPGSIPDGFAPGSSHVGITASRRVFLRISCFPAPPFRRCSMPTSLHPHRLSRPRCQEPPKSEIN</sequence>
<evidence type="ECO:0000256" key="1">
    <source>
        <dbReference type="SAM" id="MobiDB-lite"/>
    </source>
</evidence>
<dbReference type="EMBL" id="JARBHB010000016">
    <property type="protein sequence ID" value="KAJ8866787.1"/>
    <property type="molecule type" value="Genomic_DNA"/>
</dbReference>
<name>A0ABQ9G5S5_9NEOP</name>
<feature type="region of interest" description="Disordered" evidence="1">
    <location>
        <begin position="378"/>
        <end position="403"/>
    </location>
</feature>
<feature type="region of interest" description="Disordered" evidence="1">
    <location>
        <begin position="164"/>
        <end position="188"/>
    </location>
</feature>